<protein>
    <submittedName>
        <fullName evidence="2">Uncharacterized protein</fullName>
    </submittedName>
</protein>
<reference evidence="2" key="1">
    <citation type="journal article" date="2019" name="Sci. Rep.">
        <title>Draft genome of Tanacetum cinerariifolium, the natural source of mosquito coil.</title>
        <authorList>
            <person name="Yamashiro T."/>
            <person name="Shiraishi A."/>
            <person name="Satake H."/>
            <person name="Nakayama K."/>
        </authorList>
    </citation>
    <scope>NUCLEOTIDE SEQUENCE</scope>
</reference>
<feature type="coiled-coil region" evidence="1">
    <location>
        <begin position="269"/>
        <end position="317"/>
    </location>
</feature>
<evidence type="ECO:0000313" key="2">
    <source>
        <dbReference type="EMBL" id="GEU61326.1"/>
    </source>
</evidence>
<feature type="coiled-coil region" evidence="1">
    <location>
        <begin position="62"/>
        <end position="89"/>
    </location>
</feature>
<name>A0A6L2LHP5_TANCI</name>
<proteinExistence type="predicted"/>
<accession>A0A6L2LHP5</accession>
<gene>
    <name evidence="2" type="ORF">Tci_033304</name>
</gene>
<sequence>MLKPEEFEIWIMRIEQYIQMIDYSLWEVIENEDKAQRRLEGKARRTLMLGIPNEYQLNFNSIKDAKSLLEAIEKRLQKLVSQLKLLKESISQEDVNQKFLRSLPSEWNMHAVVNAANSTNIDKLSDAIIIAFLASQSNSSQLEGRSILMGMRLFPLTKPRWNVIIVIRGGHFAKEYRAPRAQENRNKESTRRNVHVKTTNSSALVSCDGLEGYDSSDQNKEGPNYVLMANSTPSSDSEAGLKLVEERLEFLKTNESIYSEDIKKLKFEIHCNEITIRELRKKLETVQKEKDGIQLTIEKLENASKNLNKLIDSQILDNCKKGLGYTTVPPPHTVKTLNAKTSEEVSKKMKDDKESAELKQCLEIIPDDGDNVTIDATPLSSKSPIIVDYNIYKEVKKNYFQIFRAYGNSQMYLTSSKLLNNFNREDLEVLWRLVKDKFIKTKPVDYMDSFLLHTLKTMFEHHVEDNVWKNQQGLAKVVAVRSSYLLLLVVDIYSL</sequence>
<dbReference type="AlphaFoldDB" id="A0A6L2LHP5"/>
<comment type="caution">
    <text evidence="2">The sequence shown here is derived from an EMBL/GenBank/DDBJ whole genome shotgun (WGS) entry which is preliminary data.</text>
</comment>
<dbReference type="EMBL" id="BKCJ010004485">
    <property type="protein sequence ID" value="GEU61326.1"/>
    <property type="molecule type" value="Genomic_DNA"/>
</dbReference>
<evidence type="ECO:0000256" key="1">
    <source>
        <dbReference type="SAM" id="Coils"/>
    </source>
</evidence>
<keyword evidence="1" id="KW-0175">Coiled coil</keyword>
<organism evidence="2">
    <name type="scientific">Tanacetum cinerariifolium</name>
    <name type="common">Dalmatian daisy</name>
    <name type="synonym">Chrysanthemum cinerariifolium</name>
    <dbReference type="NCBI Taxonomy" id="118510"/>
    <lineage>
        <taxon>Eukaryota</taxon>
        <taxon>Viridiplantae</taxon>
        <taxon>Streptophyta</taxon>
        <taxon>Embryophyta</taxon>
        <taxon>Tracheophyta</taxon>
        <taxon>Spermatophyta</taxon>
        <taxon>Magnoliopsida</taxon>
        <taxon>eudicotyledons</taxon>
        <taxon>Gunneridae</taxon>
        <taxon>Pentapetalae</taxon>
        <taxon>asterids</taxon>
        <taxon>campanulids</taxon>
        <taxon>Asterales</taxon>
        <taxon>Asteraceae</taxon>
        <taxon>Asteroideae</taxon>
        <taxon>Anthemideae</taxon>
        <taxon>Anthemidinae</taxon>
        <taxon>Tanacetum</taxon>
    </lineage>
</organism>